<comment type="caution">
    <text evidence="1">The sequence shown here is derived from an EMBL/GenBank/DDBJ whole genome shotgun (WGS) entry which is preliminary data.</text>
</comment>
<name>A0A9Q3FJR1_9BASI</name>
<dbReference type="Proteomes" id="UP000765509">
    <property type="component" value="Unassembled WGS sequence"/>
</dbReference>
<keyword evidence="2" id="KW-1185">Reference proteome</keyword>
<evidence type="ECO:0000313" key="2">
    <source>
        <dbReference type="Proteomes" id="UP000765509"/>
    </source>
</evidence>
<gene>
    <name evidence="1" type="ORF">O181_078445</name>
</gene>
<reference evidence="1" key="1">
    <citation type="submission" date="2021-03" db="EMBL/GenBank/DDBJ databases">
        <title>Draft genome sequence of rust myrtle Austropuccinia psidii MF-1, a brazilian biotype.</title>
        <authorList>
            <person name="Quecine M.C."/>
            <person name="Pachon D.M.R."/>
            <person name="Bonatelli M.L."/>
            <person name="Correr F.H."/>
            <person name="Franceschini L.M."/>
            <person name="Leite T.F."/>
            <person name="Margarido G.R.A."/>
            <person name="Almeida C.A."/>
            <person name="Ferrarezi J.A."/>
            <person name="Labate C.A."/>
        </authorList>
    </citation>
    <scope>NUCLEOTIDE SEQUENCE</scope>
    <source>
        <strain evidence="1">MF-1</strain>
    </source>
</reference>
<evidence type="ECO:0000313" key="1">
    <source>
        <dbReference type="EMBL" id="MBW0538730.1"/>
    </source>
</evidence>
<proteinExistence type="predicted"/>
<dbReference type="AlphaFoldDB" id="A0A9Q3FJR1"/>
<sequence length="118" mass="13911">MLNNKNQINVIKNEDKSTEKDLFISEQLKEASFNEELTEKMIYILYKYKSAFETDKKTLHAIIGHEVDIILNVERPYPPPLRRPAYPAIPRGKQALEVHIKELMDLRVLRKLQHNQQV</sequence>
<organism evidence="1 2">
    <name type="scientific">Austropuccinia psidii MF-1</name>
    <dbReference type="NCBI Taxonomy" id="1389203"/>
    <lineage>
        <taxon>Eukaryota</taxon>
        <taxon>Fungi</taxon>
        <taxon>Dikarya</taxon>
        <taxon>Basidiomycota</taxon>
        <taxon>Pucciniomycotina</taxon>
        <taxon>Pucciniomycetes</taxon>
        <taxon>Pucciniales</taxon>
        <taxon>Sphaerophragmiaceae</taxon>
        <taxon>Austropuccinia</taxon>
    </lineage>
</organism>
<dbReference type="EMBL" id="AVOT02043313">
    <property type="protein sequence ID" value="MBW0538730.1"/>
    <property type="molecule type" value="Genomic_DNA"/>
</dbReference>
<accession>A0A9Q3FJR1</accession>
<protein>
    <submittedName>
        <fullName evidence="1">Uncharacterized protein</fullName>
    </submittedName>
</protein>